<dbReference type="InParanoid" id="A0A084R0B0"/>
<dbReference type="OMA" id="CDASCTR"/>
<dbReference type="PANTHER" id="PTHR33753">
    <property type="entry name" value="1,4-BETA-D-GLUCAN CELLOBIOHYDROLASE B"/>
    <property type="match status" value="1"/>
</dbReference>
<comment type="similarity">
    <text evidence="2 9">Belongs to the glycosyl hydrolase 7 (cellulase C) family.</text>
</comment>
<evidence type="ECO:0000256" key="8">
    <source>
        <dbReference type="ARBA" id="ARBA00023326"/>
    </source>
</evidence>
<dbReference type="PRINTS" id="PR00734">
    <property type="entry name" value="GLHYDRLASE7"/>
</dbReference>
<sequence>MLPILLVVSFAAHAAAQHSAALEPEIHPKLSWKRCSGTGCETVNGEIVIDSNWRWLHEVDGDENCFEWNVWNDDVCNSVESCTEGCALDGANYRRTYGITARNSSLSMRYLTYFDFASNSNSRVFLMQDEETYQTFTLLGNEIAVDVDLSTVVCGINAAFYFVAMEADGGMASYPSNRAGAKYGTGYCDASCPQSSKFNGGRANYDDWTPSETDEANGRGRYGSCCAEFDVLNSNAFSYSMSSKPCIDLDYHVCEEPYCDYERGFFQRSVTCDKYGCEYSPYRLGILDFYGSNGTVNTNRVVTQFDEAKVSQFFIQDGQKIELPTPAVPDFPDDNGLTEDYCRARTWKFQEWDRFEQVGGFEQHVAALQQPMVLAMAITDDHWAHNLWLDSVWPLDAPGMPGAQRGPCIPEFNNPSYLSAEGYFSEVIWSNIRFGPIGTTVDV</sequence>
<feature type="chain" id="PRO_5001780087" description="Glucanase" evidence="10">
    <location>
        <begin position="17"/>
        <end position="443"/>
    </location>
</feature>
<protein>
    <recommendedName>
        <fullName evidence="9">Glucanase</fullName>
        <ecNumber evidence="9">3.2.1.-</ecNumber>
    </recommendedName>
</protein>
<dbReference type="InterPro" id="IPR037019">
    <property type="entry name" value="Glyco_hydro_7_sf"/>
</dbReference>
<dbReference type="EC" id="3.2.1.-" evidence="9"/>
<dbReference type="EMBL" id="KL659387">
    <property type="protein sequence ID" value="KFA69645.1"/>
    <property type="molecule type" value="Genomic_DNA"/>
</dbReference>
<evidence type="ECO:0000256" key="7">
    <source>
        <dbReference type="ARBA" id="ARBA00023295"/>
    </source>
</evidence>
<accession>A0A084R0B0</accession>
<evidence type="ECO:0000256" key="1">
    <source>
        <dbReference type="ARBA" id="ARBA00001641"/>
    </source>
</evidence>
<dbReference type="Proteomes" id="UP000028524">
    <property type="component" value="Unassembled WGS sequence"/>
</dbReference>
<evidence type="ECO:0000256" key="2">
    <source>
        <dbReference type="ARBA" id="ARBA00006044"/>
    </source>
</evidence>
<feature type="signal peptide" evidence="10">
    <location>
        <begin position="1"/>
        <end position="16"/>
    </location>
</feature>
<dbReference type="STRING" id="1283841.A0A084R0B0"/>
<dbReference type="AlphaFoldDB" id="A0A084R0B0"/>
<keyword evidence="3 10" id="KW-0732">Signal</keyword>
<evidence type="ECO:0000313" key="11">
    <source>
        <dbReference type="EMBL" id="KFA69645.1"/>
    </source>
</evidence>
<evidence type="ECO:0000256" key="6">
    <source>
        <dbReference type="ARBA" id="ARBA00023277"/>
    </source>
</evidence>
<dbReference type="OrthoDB" id="4563100at2759"/>
<keyword evidence="8 9" id="KW-0624">Polysaccharide degradation</keyword>
<proteinExistence type="inferred from homology"/>
<comment type="catalytic activity">
    <reaction evidence="1">
        <text>Hydrolysis of (1-&gt;4)-beta-D-glucosidic linkages in cellulose and cellotetraose, releasing cellobiose from the non-reducing ends of the chains.</text>
        <dbReference type="EC" id="3.2.1.91"/>
    </reaction>
</comment>
<dbReference type="InterPro" id="IPR001722">
    <property type="entry name" value="Glyco_hydro_7"/>
</dbReference>
<evidence type="ECO:0000256" key="4">
    <source>
        <dbReference type="ARBA" id="ARBA00022801"/>
    </source>
</evidence>
<organism evidence="11 12">
    <name type="scientific">Stachybotrys chlorohalonatus (strain IBT 40285)</name>
    <dbReference type="NCBI Taxonomy" id="1283841"/>
    <lineage>
        <taxon>Eukaryota</taxon>
        <taxon>Fungi</taxon>
        <taxon>Dikarya</taxon>
        <taxon>Ascomycota</taxon>
        <taxon>Pezizomycotina</taxon>
        <taxon>Sordariomycetes</taxon>
        <taxon>Hypocreomycetidae</taxon>
        <taxon>Hypocreales</taxon>
        <taxon>Stachybotryaceae</taxon>
        <taxon>Stachybotrys</taxon>
    </lineage>
</organism>
<keyword evidence="6" id="KW-0119">Carbohydrate metabolism</keyword>
<evidence type="ECO:0000256" key="5">
    <source>
        <dbReference type="ARBA" id="ARBA00023001"/>
    </source>
</evidence>
<dbReference type="HOGENOM" id="CLU_020817_3_1_1"/>
<evidence type="ECO:0000256" key="10">
    <source>
        <dbReference type="SAM" id="SignalP"/>
    </source>
</evidence>
<keyword evidence="12" id="KW-1185">Reference proteome</keyword>
<keyword evidence="7 9" id="KW-0326">Glycosidase</keyword>
<keyword evidence="4 9" id="KW-0378">Hydrolase</keyword>
<dbReference type="GO" id="GO:0016162">
    <property type="term" value="F:cellulose 1,4-beta-cellobiosidase activity"/>
    <property type="evidence" value="ECO:0007669"/>
    <property type="project" value="UniProtKB-EC"/>
</dbReference>
<gene>
    <name evidence="11" type="ORF">S40285_04054</name>
</gene>
<dbReference type="Pfam" id="PF00840">
    <property type="entry name" value="Glyco_hydro_7"/>
    <property type="match status" value="1"/>
</dbReference>
<dbReference type="InterPro" id="IPR013320">
    <property type="entry name" value="ConA-like_dom_sf"/>
</dbReference>
<evidence type="ECO:0000256" key="9">
    <source>
        <dbReference type="RuleBase" id="RU361164"/>
    </source>
</evidence>
<dbReference type="Gene3D" id="2.70.100.10">
    <property type="entry name" value="Glycoside hydrolase, family 7, domain"/>
    <property type="match status" value="1"/>
</dbReference>
<evidence type="ECO:0000256" key="3">
    <source>
        <dbReference type="ARBA" id="ARBA00022729"/>
    </source>
</evidence>
<name>A0A084R0B0_STAC4</name>
<evidence type="ECO:0000313" key="12">
    <source>
        <dbReference type="Proteomes" id="UP000028524"/>
    </source>
</evidence>
<reference evidence="11 12" key="1">
    <citation type="journal article" date="2014" name="BMC Genomics">
        <title>Comparative genome sequencing reveals chemotype-specific gene clusters in the toxigenic black mold Stachybotrys.</title>
        <authorList>
            <person name="Semeiks J."/>
            <person name="Borek D."/>
            <person name="Otwinowski Z."/>
            <person name="Grishin N.V."/>
        </authorList>
    </citation>
    <scope>NUCLEOTIDE SEQUENCE [LARGE SCALE GENOMIC DNA]</scope>
    <source>
        <strain evidence="11 12">IBT 40285</strain>
    </source>
</reference>
<keyword evidence="5 9" id="KW-0136">Cellulose degradation</keyword>
<dbReference type="PANTHER" id="PTHR33753:SF2">
    <property type="entry name" value="GLYCOSIDE HYDROLASE FAMILY 7 PROTEIN"/>
    <property type="match status" value="1"/>
</dbReference>
<dbReference type="SUPFAM" id="SSF49899">
    <property type="entry name" value="Concanavalin A-like lectins/glucanases"/>
    <property type="match status" value="1"/>
</dbReference>
<dbReference type="GO" id="GO:0030245">
    <property type="term" value="P:cellulose catabolic process"/>
    <property type="evidence" value="ECO:0007669"/>
    <property type="project" value="UniProtKB-KW"/>
</dbReference>